<dbReference type="EMBL" id="JAVRHQ010000029">
    <property type="protein sequence ID" value="MDT0644562.1"/>
    <property type="molecule type" value="Genomic_DNA"/>
</dbReference>
<dbReference type="RefSeq" id="WP_311536179.1">
    <property type="nucleotide sequence ID" value="NZ_JAVRHQ010000029.1"/>
</dbReference>
<keyword evidence="2" id="KW-1185">Reference proteome</keyword>
<reference evidence="1 2" key="1">
    <citation type="submission" date="2023-09" db="EMBL/GenBank/DDBJ databases">
        <authorList>
            <person name="Rey-Velasco X."/>
        </authorList>
    </citation>
    <scope>NUCLEOTIDE SEQUENCE [LARGE SCALE GENOMIC DNA]</scope>
    <source>
        <strain evidence="1 2">F363</strain>
    </source>
</reference>
<dbReference type="Proteomes" id="UP001262889">
    <property type="component" value="Unassembled WGS sequence"/>
</dbReference>
<comment type="caution">
    <text evidence="1">The sequence shown here is derived from an EMBL/GenBank/DDBJ whole genome shotgun (WGS) entry which is preliminary data.</text>
</comment>
<proteinExistence type="predicted"/>
<evidence type="ECO:0000313" key="2">
    <source>
        <dbReference type="Proteomes" id="UP001262889"/>
    </source>
</evidence>
<name>A0ABU3CEB6_9FLAO</name>
<protein>
    <recommendedName>
        <fullName evidence="3">Lipocalin-like domain-containing protein</fullName>
    </recommendedName>
</protein>
<dbReference type="PROSITE" id="PS51257">
    <property type="entry name" value="PROKAR_LIPOPROTEIN"/>
    <property type="match status" value="1"/>
</dbReference>
<accession>A0ABU3CEB6</accession>
<evidence type="ECO:0000313" key="1">
    <source>
        <dbReference type="EMBL" id="MDT0644562.1"/>
    </source>
</evidence>
<evidence type="ECO:0008006" key="3">
    <source>
        <dbReference type="Google" id="ProtNLM"/>
    </source>
</evidence>
<gene>
    <name evidence="1" type="ORF">RM553_17105</name>
</gene>
<sequence length="167" mass="19315">MKRLLSLITILVLLSCSNDDDTGMPNNEEVPGVWETSYEINNEDYPDLEDGDYEYVLQFEFFSDGTFESHTFLRDISNNAIQGYNVQMKGNFTTEGDRMNLIYDQWNSNTEASQFVSLDDLSLIQEDVEWSFDFSVEDEELLFDFDPCGPLEYCADELTLERVTQAQ</sequence>
<organism evidence="1 2">
    <name type="scientific">Autumnicola tepida</name>
    <dbReference type="NCBI Taxonomy" id="3075595"/>
    <lineage>
        <taxon>Bacteria</taxon>
        <taxon>Pseudomonadati</taxon>
        <taxon>Bacteroidota</taxon>
        <taxon>Flavobacteriia</taxon>
        <taxon>Flavobacteriales</taxon>
        <taxon>Flavobacteriaceae</taxon>
        <taxon>Autumnicola</taxon>
    </lineage>
</organism>